<name>A0A1M6E0Z9_9FIRM</name>
<evidence type="ECO:0000256" key="1">
    <source>
        <dbReference type="SAM" id="MobiDB-lite"/>
    </source>
</evidence>
<organism evidence="4 5">
    <name type="scientific">Anaerovibrio lipolyticus DSM 3074</name>
    <dbReference type="NCBI Taxonomy" id="1120997"/>
    <lineage>
        <taxon>Bacteria</taxon>
        <taxon>Bacillati</taxon>
        <taxon>Bacillota</taxon>
        <taxon>Negativicutes</taxon>
        <taxon>Selenomonadales</taxon>
        <taxon>Selenomonadaceae</taxon>
        <taxon>Anaerovibrio</taxon>
    </lineage>
</organism>
<dbReference type="Proteomes" id="UP000191240">
    <property type="component" value="Unassembled WGS sequence"/>
</dbReference>
<keyword evidence="2" id="KW-0472">Membrane</keyword>
<keyword evidence="2" id="KW-0812">Transmembrane</keyword>
<evidence type="ECO:0000313" key="4">
    <source>
        <dbReference type="EMBL" id="SHI79065.1"/>
    </source>
</evidence>
<feature type="transmembrane region" description="Helical" evidence="2">
    <location>
        <begin position="2164"/>
        <end position="2186"/>
    </location>
</feature>
<dbReference type="RefSeq" id="WP_080325897.1">
    <property type="nucleotide sequence ID" value="NZ_FQYW01000013.1"/>
</dbReference>
<evidence type="ECO:0000259" key="3">
    <source>
        <dbReference type="Pfam" id="PF18834"/>
    </source>
</evidence>
<feature type="region of interest" description="Disordered" evidence="1">
    <location>
        <begin position="1316"/>
        <end position="1367"/>
    </location>
</feature>
<feature type="transmembrane region" description="Helical" evidence="2">
    <location>
        <begin position="2121"/>
        <end position="2144"/>
    </location>
</feature>
<proteinExistence type="predicted"/>
<gene>
    <name evidence="4" type="ORF">SAMN02745671_01699</name>
</gene>
<accession>A0A1M6E0Z9</accession>
<keyword evidence="2" id="KW-1133">Transmembrane helix</keyword>
<evidence type="ECO:0000313" key="5">
    <source>
        <dbReference type="Proteomes" id="UP000191240"/>
    </source>
</evidence>
<feature type="compositionally biased region" description="Basic and acidic residues" evidence="1">
    <location>
        <begin position="1316"/>
        <end position="1361"/>
    </location>
</feature>
<evidence type="ECO:0000256" key="2">
    <source>
        <dbReference type="SAM" id="Phobius"/>
    </source>
</evidence>
<dbReference type="EMBL" id="FQYW01000013">
    <property type="protein sequence ID" value="SHI79065.1"/>
    <property type="molecule type" value="Genomic_DNA"/>
</dbReference>
<sequence length="2279" mass="253434">MPIIARQTGQGTIYIDKDTGAQVSADEVKSRVEANKSGGIFDTISNLFTQNSYSPELADAYRNNKATKDRVSALYASNIIQNTDTEKAARLEEATNILGIKDDYAKRNVIQSGMANKQIMDAAFQAAKSKANSPEDWDAFVEDNPATAKYLTDQKNMAVSLDDINPLAGLENTITSIKDHLELSDLELRSSEIGRDMMHNGLDMTTISADQRVELENINKRKEELSKKYYNPESKWYNPFTWDMASIVGGIAGMKNDFIMGLEGGAAGAAIGGGVGLAAAGVGAIPGAIGGFGKGFTAGMAYSMGTRAMGNQYLESISQKSVDGKYMTADDAYYGALGSGIFNAALGAGGVSRLLSRSPVSGAVIADAFKGAVPDAVLNNPETKQAAWQVFIKNLAASTVEQSAIFGGGTKAIELAARKTSEELSGLEFDHSNEPGAFEQIYSATTEFVPTAVTLSGVTIGGGHVVGSALPKPAESARPRTTTAEALAAIDKAVQDTKTAKRSKDSIGALIDGVVEGSKLETVGIPAKEFVAYFQQIDPENTSRAVEEAKKLGVSEEELQTALQQGQDINIKTSDFVKEYSGTEHINGLAKDVRLGEYTDREIEDTTAYFQELQKQAEEMSRGEGIDKESPVYQKAVDFVRTAYPEASERIIESQANMIHSMFARAEERGILKILGYKDAAEAMDDMIVARKEMYDAQRITEERAAAQTLMQSASMRQENRRYVLTKAGSMDYGHITRDLTADDGTVIKKAPIRLSVGFHIGDQESNRGSGLAHIQKHRDFLEKVGGYDSTESSIRDIVGNYDFIYVNISRDGRQRVHFVKRLNDKWSADVMMDLERDESLGEDYYSVNTITPRSNKQYTNCMQKALSFDGRRTPPTESSSGATGAPVETTAGISGVLVPGKESAFGTISITDAQDFVNRFTYADEQSRRMVVDHVFQKNESNIENPADLEKIQGAYIPPEQGKAIIELYKNADYSTLSHEMMHHFVNLYKQAVERGMASEEVIRDFGILNKFVESKEGEVWTAAQHEKITSAYETYLSEGKAPSLELVGVFEKFTNWMKNIYKKMTRQAIPINDDVRGVFDRMLASEEQINAAELFYNSERLFGGKELGLKELHEYTKLLEDAHKEAQAKMRARVLKEISPEFKKLEKEAAQKASALIEEAMHQEPLYAARLLMEAKKKGGTVPDDVLGADFVKENGGGLKLDRAKAVEQYGEKAVSEMPQSWFAKDGQWTLDDIADIVGFKSGDELRQAVLNSKSYTAEFNKRLNERMAKWKDQELGNIQDMAIQMVTSAKSLEAIGIEAEVLKNAAAELKAKNERETAEAMAEGREKAETQRKAQEHEDKAVEKAKEKQARDTRRQDAEVMQGKLKARAAREVAKNTIGNQRISEAGQWRKMLAAATKAGRQATRAMAKGDYDQAVIFKDEELLQRAMAMEAMRAEKEIQVGMRFFGRINKRGLDEKNIDHRFNVQIDNLMAKYGLLKREPLQPLDGGKPVPLEEFIESCRENYFVPMVPETIVKGEPKHYSRLSLNEFRDLKDGTKSLQHVGKTMDRALADQDKATMLERTSSIIEKVMGLKKRYNKQSEAGQESLTIGERLNRLIDIPIASMVKTETLLRIIDKGEEQGPAVRYIFNPIKNGLDEVQRRNAKSIEDVTKVIKDAGWDRKSIEAMKDQKHHFDFLPNDLTMEEIVLMAMNWGNEGNRDRLRYYFKSPSQRRMKMSDMDNMVIDRLAMQVFSVMEEKHWKLVQGVWDYLNTYAPEIRQHEIDCAGLDVKMVEPTPFKVMTKDGVPMDMTGGYYPIAYDPGKSIVTMNQQEANALFKANPTASAMTSHGHTSSRVARVSRPLLLNWSAFTNHIQNVNYDLAMRKPVIDVNKIIKNPDFISAIDSRFGVKTTKALQDWLINIAADQRESLTAVDRGVRELRTRMSVAMLGFRAKALVIDLPQNVITAVWQMGAGNVIKGMTEFYLGNPLEKMDFVNARSTMMREKTSFMDQNMSDFRNNMFEHNTVLGIDKTKLAKAAFCCDMLADMAVNYPTWIHMYTKAIAEGKSDAEASTIADSWVRRSSVDTSKAGLSGIQRGGEGTKLLLPFYSFFNAMFNRVWFDAKLSQIKMEDGRPMDAARLFTRMVFLGLIAPMTVEGIMNYTLSNDRSNDKKKREEKAIKQGVVSALSFPFMMFPIIGGGMTYGLNKMAGTYGSYELSPIESTIEKTFGTPAAWYKFLVEKGGDPEAGRKALTQTADTASLLMGYPMKINTLAINIWDAITKGDITMADFISRRSGNK</sequence>
<protein>
    <recommendedName>
        <fullName evidence="3">Large polyvalent protein associated domain-containing protein</fullName>
    </recommendedName>
</protein>
<feature type="domain" description="Large polyvalent protein associated" evidence="3">
    <location>
        <begin position="104"/>
        <end position="178"/>
    </location>
</feature>
<dbReference type="Pfam" id="PF18834">
    <property type="entry name" value="LPD22"/>
    <property type="match status" value="1"/>
</dbReference>
<dbReference type="OrthoDB" id="1669586at2"/>
<reference evidence="4 5" key="1">
    <citation type="submission" date="2016-11" db="EMBL/GenBank/DDBJ databases">
        <authorList>
            <person name="Jaros S."/>
            <person name="Januszkiewicz K."/>
            <person name="Wedrychowicz H."/>
        </authorList>
    </citation>
    <scope>NUCLEOTIDE SEQUENCE [LARGE SCALE GENOMIC DNA]</scope>
    <source>
        <strain evidence="4 5">DSM 3074</strain>
    </source>
</reference>
<dbReference type="InterPro" id="IPR040738">
    <property type="entry name" value="LPD22"/>
</dbReference>